<reference evidence="7 8" key="1">
    <citation type="journal article" date="2014" name="PLoS Genet.">
        <title>Phylogenetically driven sequencing of extremely halophilic archaea reveals strategies for static and dynamic osmo-response.</title>
        <authorList>
            <person name="Becker E.A."/>
            <person name="Seitzer P.M."/>
            <person name="Tritt A."/>
            <person name="Larsen D."/>
            <person name="Krusor M."/>
            <person name="Yao A.I."/>
            <person name="Wu D."/>
            <person name="Madern D."/>
            <person name="Eisen J.A."/>
            <person name="Darling A.E."/>
            <person name="Facciotti M.T."/>
        </authorList>
    </citation>
    <scope>NUCLEOTIDE SEQUENCE [LARGE SCALE GENOMIC DNA]</scope>
    <source>
        <strain evidence="7 8">2-9-1</strain>
    </source>
</reference>
<organism evidence="7 8">
    <name type="scientific">Halosimplex carlsbadense 2-9-1</name>
    <dbReference type="NCBI Taxonomy" id="797114"/>
    <lineage>
        <taxon>Archaea</taxon>
        <taxon>Methanobacteriati</taxon>
        <taxon>Methanobacteriota</taxon>
        <taxon>Stenosarchaea group</taxon>
        <taxon>Halobacteria</taxon>
        <taxon>Halobacteriales</taxon>
        <taxon>Haloarculaceae</taxon>
        <taxon>Halosimplex</taxon>
    </lineage>
</organism>
<dbReference type="EMBL" id="AOIU01000012">
    <property type="protein sequence ID" value="ELZ27848.1"/>
    <property type="molecule type" value="Genomic_DNA"/>
</dbReference>
<feature type="compositionally biased region" description="Acidic residues" evidence="5">
    <location>
        <begin position="34"/>
        <end position="44"/>
    </location>
</feature>
<dbReference type="GO" id="GO:0012505">
    <property type="term" value="C:endomembrane system"/>
    <property type="evidence" value="ECO:0007669"/>
    <property type="project" value="UniProtKB-SubCell"/>
</dbReference>
<evidence type="ECO:0008006" key="9">
    <source>
        <dbReference type="Google" id="ProtNLM"/>
    </source>
</evidence>
<evidence type="ECO:0000313" key="7">
    <source>
        <dbReference type="EMBL" id="ELZ27848.1"/>
    </source>
</evidence>
<dbReference type="GO" id="GO:0042500">
    <property type="term" value="F:aspartic endopeptidase activity, intramembrane cleaving"/>
    <property type="evidence" value="ECO:0007669"/>
    <property type="project" value="InterPro"/>
</dbReference>
<evidence type="ECO:0000256" key="4">
    <source>
        <dbReference type="ARBA" id="ARBA00023136"/>
    </source>
</evidence>
<evidence type="ECO:0000256" key="2">
    <source>
        <dbReference type="ARBA" id="ARBA00022692"/>
    </source>
</evidence>
<evidence type="ECO:0000256" key="6">
    <source>
        <dbReference type="SAM" id="Phobius"/>
    </source>
</evidence>
<dbReference type="NCBIfam" id="NF041679">
    <property type="entry name" value="IMP_arch_presen"/>
    <property type="match status" value="1"/>
</dbReference>
<feature type="region of interest" description="Disordered" evidence="5">
    <location>
        <begin position="264"/>
        <end position="283"/>
    </location>
</feature>
<proteinExistence type="predicted"/>
<protein>
    <recommendedName>
        <fullName evidence="9">Presenilin-like membrane protease, A22 family</fullName>
    </recommendedName>
</protein>
<feature type="transmembrane region" description="Helical" evidence="6">
    <location>
        <begin position="356"/>
        <end position="376"/>
    </location>
</feature>
<feature type="transmembrane region" description="Helical" evidence="6">
    <location>
        <begin position="289"/>
        <end position="311"/>
    </location>
</feature>
<evidence type="ECO:0000256" key="3">
    <source>
        <dbReference type="ARBA" id="ARBA00022989"/>
    </source>
</evidence>
<feature type="transmembrane region" description="Helical" evidence="6">
    <location>
        <begin position="154"/>
        <end position="178"/>
    </location>
</feature>
<comment type="caution">
    <text evidence="7">The sequence shown here is derived from an EMBL/GenBank/DDBJ whole genome shotgun (WGS) entry which is preliminary data.</text>
</comment>
<comment type="subcellular location">
    <subcellularLocation>
        <location evidence="1">Endomembrane system</location>
        <topology evidence="1">Multi-pass membrane protein</topology>
    </subcellularLocation>
</comment>
<name>M0CYY5_9EURY</name>
<dbReference type="InterPro" id="IPR010545">
    <property type="entry name" value="SPP"/>
</dbReference>
<keyword evidence="2 6" id="KW-0812">Transmembrane</keyword>
<dbReference type="eggNOG" id="arCOG04463">
    <property type="taxonomic scope" value="Archaea"/>
</dbReference>
<feature type="transmembrane region" description="Helical" evidence="6">
    <location>
        <begin position="96"/>
        <end position="116"/>
    </location>
</feature>
<dbReference type="InterPro" id="IPR006639">
    <property type="entry name" value="Preselin/SPP"/>
</dbReference>
<evidence type="ECO:0000313" key="8">
    <source>
        <dbReference type="Proteomes" id="UP000011626"/>
    </source>
</evidence>
<feature type="region of interest" description="Disordered" evidence="5">
    <location>
        <begin position="20"/>
        <end position="48"/>
    </location>
</feature>
<dbReference type="STRING" id="797114.C475_05635"/>
<feature type="transmembrane region" description="Helical" evidence="6">
    <location>
        <begin position="323"/>
        <end position="344"/>
    </location>
</feature>
<dbReference type="GO" id="GO:0016020">
    <property type="term" value="C:membrane"/>
    <property type="evidence" value="ECO:0007669"/>
    <property type="project" value="InterPro"/>
</dbReference>
<feature type="compositionally biased region" description="Acidic residues" evidence="5">
    <location>
        <begin position="267"/>
        <end position="282"/>
    </location>
</feature>
<evidence type="ECO:0000256" key="5">
    <source>
        <dbReference type="SAM" id="MobiDB-lite"/>
    </source>
</evidence>
<sequence length="382" mass="37961">MALGPDYATNAVVGGVDDSARRGDRAMSERAADAADDSVADTDAAESATPVPSGTYAYAGIVACYAATILLGLALTDEIAAMGLAMFQDPGSVGNVGVFAAMLLVATAGMVAAFRYGYGETLVRVFLLGSASTLTAVAFVALTGTGSIAAGGSAAMGLPNSPASIAVTLVTFAVLWGYPEWYVNDIAAVVFGAAAIPMLGLGFGPLPVVVLLVAWAGYDAYAVYVSGHMQELAAGLGDLNAPIVFVVPHSLDFSMRDPEFDLIGGDESGDEATGEPPADDAEAPTRSEIALLGLGDAIIPGMLAVSAGHFLDAPAVVPALNANAPALGALVGGLVGMGGLLYLVHRVEGAHAGLPPLNAGVLGGYLLGAVAAGVPVTTALGL</sequence>
<accession>M0CYY5</accession>
<dbReference type="AlphaFoldDB" id="M0CYY5"/>
<evidence type="ECO:0000256" key="1">
    <source>
        <dbReference type="ARBA" id="ARBA00004127"/>
    </source>
</evidence>
<feature type="transmembrane region" description="Helical" evidence="6">
    <location>
        <begin position="56"/>
        <end position="75"/>
    </location>
</feature>
<dbReference type="Proteomes" id="UP000011626">
    <property type="component" value="Unassembled WGS sequence"/>
</dbReference>
<keyword evidence="8" id="KW-1185">Reference proteome</keyword>
<feature type="transmembrane region" description="Helical" evidence="6">
    <location>
        <begin position="190"/>
        <end position="218"/>
    </location>
</feature>
<feature type="transmembrane region" description="Helical" evidence="6">
    <location>
        <begin position="122"/>
        <end position="142"/>
    </location>
</feature>
<dbReference type="PATRIC" id="fig|797114.5.peg.1149"/>
<keyword evidence="3 6" id="KW-1133">Transmembrane helix</keyword>
<dbReference type="Pfam" id="PF06550">
    <property type="entry name" value="SPP"/>
    <property type="match status" value="1"/>
</dbReference>
<dbReference type="SMART" id="SM00730">
    <property type="entry name" value="PSN"/>
    <property type="match status" value="1"/>
</dbReference>
<feature type="compositionally biased region" description="Basic and acidic residues" evidence="5">
    <location>
        <begin position="20"/>
        <end position="33"/>
    </location>
</feature>
<gene>
    <name evidence="7" type="ORF">C475_05635</name>
</gene>
<keyword evidence="4 6" id="KW-0472">Membrane</keyword>